<protein>
    <submittedName>
        <fullName evidence="5">Kinesin light chain</fullName>
    </submittedName>
</protein>
<evidence type="ECO:0000313" key="6">
    <source>
        <dbReference type="Proteomes" id="UP001153069"/>
    </source>
</evidence>
<dbReference type="EMBL" id="CAICTM010000066">
    <property type="protein sequence ID" value="CAB9499702.1"/>
    <property type="molecule type" value="Genomic_DNA"/>
</dbReference>
<dbReference type="PANTHER" id="PTHR45641">
    <property type="entry name" value="TETRATRICOPEPTIDE REPEAT PROTEIN (AFU_ORTHOLOGUE AFUA_6G03870)"/>
    <property type="match status" value="1"/>
</dbReference>
<dbReference type="SUPFAM" id="SSF48452">
    <property type="entry name" value="TPR-like"/>
    <property type="match status" value="3"/>
</dbReference>
<evidence type="ECO:0000256" key="3">
    <source>
        <dbReference type="PROSITE-ProRule" id="PRU00339"/>
    </source>
</evidence>
<sequence length="802" mass="89478">MSAISFSCCLANTAPNSCLALHHHDDLERMETSDSLPPPPPASSSCVEDGNNNTTKVVLPSTCDCDEIAQFNNAGVSLLEQGRRTEAANNFLRALWQLEHQQQQQDQTTSCCNAIISSSHLLSSTITPVASTTTTTTAPDTAASSSIPRERALPSCYIFQREDYDEGLHVYQDALPILSSQVHQQVVTLRYNMGLIYVGYKQYNQARRWFQMAWNLLQQYQPADEQQHLLQLYILHNLGYCSYCLGLNPEAMQFYQDALAVLTTSTGSATMMDRAAAYNCIAVLLFHRSSAQENDSEEALTLLQESLNIYQANTIVSSCRRQVATVLGNMGRIHFLTSDHEMAMNAFHKAYHIRKQLLGDDSMDTAAMLFNLGQSLHYRGALEPALEAYREFLRVASGHYGSATHRDICAVQRAMAQVHRQQGQLDEACTLLRRAFQAGCGAVGPLETEVSCILSEMGSLYAERNDYTNAIDCFLHFLQTQETLFKDTQPLHANILITKINIARVYKHNTDYVSALRYYKEVHAMQVQILANNKSTSNSNTHGTPTPPVSSLEVASTLSSMGLMLYLLQAYKPALDCYQEALRVRLEKLGTSQHADVAETINSIGLVLFKLGMMDMAKEAFQECIQLRTKLLLLQQQQQNETKLLSSSSSSKEIAVLMFNLATSCMQNGEEEQGIEWYCESLRVERQVLGNHHPDVSMTLQHIARVHEERGDFESAIDYFRQALEIAKSNHNNQGETVVRLLRVIGNLHFMLGEVPKTMVCFAEASRLQPPETNSKGHEGVSRTGANFYGLSRLHPPGARAA</sequence>
<proteinExistence type="predicted"/>
<dbReference type="InterPro" id="IPR019734">
    <property type="entry name" value="TPR_rpt"/>
</dbReference>
<keyword evidence="1" id="KW-0677">Repeat</keyword>
<feature type="region of interest" description="Disordered" evidence="4">
    <location>
        <begin position="29"/>
        <end position="51"/>
    </location>
</feature>
<keyword evidence="2 3" id="KW-0802">TPR repeat</keyword>
<dbReference type="OrthoDB" id="197174at2759"/>
<dbReference type="SMART" id="SM00028">
    <property type="entry name" value="TPR"/>
    <property type="match status" value="13"/>
</dbReference>
<reference evidence="5" key="1">
    <citation type="submission" date="2020-06" db="EMBL/GenBank/DDBJ databases">
        <authorList>
            <consortium name="Plant Systems Biology data submission"/>
        </authorList>
    </citation>
    <scope>NUCLEOTIDE SEQUENCE</scope>
    <source>
        <strain evidence="5">D6</strain>
    </source>
</reference>
<dbReference type="AlphaFoldDB" id="A0A9N8DB98"/>
<feature type="repeat" description="TPR" evidence="3">
    <location>
        <begin position="598"/>
        <end position="631"/>
    </location>
</feature>
<dbReference type="PROSITE" id="PS50005">
    <property type="entry name" value="TPR"/>
    <property type="match status" value="3"/>
</dbReference>
<feature type="repeat" description="TPR" evidence="3">
    <location>
        <begin position="697"/>
        <end position="730"/>
    </location>
</feature>
<dbReference type="PANTHER" id="PTHR45641:SF19">
    <property type="entry name" value="NEPHROCYSTIN-3"/>
    <property type="match status" value="1"/>
</dbReference>
<dbReference type="Proteomes" id="UP001153069">
    <property type="component" value="Unassembled WGS sequence"/>
</dbReference>
<comment type="caution">
    <text evidence="5">The sequence shown here is derived from an EMBL/GenBank/DDBJ whole genome shotgun (WGS) entry which is preliminary data.</text>
</comment>
<evidence type="ECO:0000256" key="4">
    <source>
        <dbReference type="SAM" id="MobiDB-lite"/>
    </source>
</evidence>
<dbReference type="Pfam" id="PF13424">
    <property type="entry name" value="TPR_12"/>
    <property type="match status" value="3"/>
</dbReference>
<organism evidence="5 6">
    <name type="scientific">Seminavis robusta</name>
    <dbReference type="NCBI Taxonomy" id="568900"/>
    <lineage>
        <taxon>Eukaryota</taxon>
        <taxon>Sar</taxon>
        <taxon>Stramenopiles</taxon>
        <taxon>Ochrophyta</taxon>
        <taxon>Bacillariophyta</taxon>
        <taxon>Bacillariophyceae</taxon>
        <taxon>Bacillariophycidae</taxon>
        <taxon>Naviculales</taxon>
        <taxon>Naviculaceae</taxon>
        <taxon>Seminavis</taxon>
    </lineage>
</organism>
<accession>A0A9N8DB98</accession>
<dbReference type="Gene3D" id="1.25.40.10">
    <property type="entry name" value="Tetratricopeptide repeat domain"/>
    <property type="match status" value="5"/>
</dbReference>
<evidence type="ECO:0000256" key="1">
    <source>
        <dbReference type="ARBA" id="ARBA00022737"/>
    </source>
</evidence>
<evidence type="ECO:0000256" key="2">
    <source>
        <dbReference type="ARBA" id="ARBA00022803"/>
    </source>
</evidence>
<gene>
    <name evidence="5" type="ORF">SEMRO_67_G037490.1</name>
</gene>
<name>A0A9N8DB98_9STRA</name>
<keyword evidence="6" id="KW-1185">Reference proteome</keyword>
<evidence type="ECO:0000313" key="5">
    <source>
        <dbReference type="EMBL" id="CAB9499702.1"/>
    </source>
</evidence>
<feature type="repeat" description="TPR" evidence="3">
    <location>
        <begin position="324"/>
        <end position="357"/>
    </location>
</feature>
<dbReference type="InterPro" id="IPR011990">
    <property type="entry name" value="TPR-like_helical_dom_sf"/>
</dbReference>